<name>A0A6G1LLC7_9PEZI</name>
<organism evidence="2 3">
    <name type="scientific">Teratosphaeria nubilosa</name>
    <dbReference type="NCBI Taxonomy" id="161662"/>
    <lineage>
        <taxon>Eukaryota</taxon>
        <taxon>Fungi</taxon>
        <taxon>Dikarya</taxon>
        <taxon>Ascomycota</taxon>
        <taxon>Pezizomycotina</taxon>
        <taxon>Dothideomycetes</taxon>
        <taxon>Dothideomycetidae</taxon>
        <taxon>Mycosphaerellales</taxon>
        <taxon>Teratosphaeriaceae</taxon>
        <taxon>Teratosphaeria</taxon>
    </lineage>
</organism>
<dbReference type="EMBL" id="ML995811">
    <property type="protein sequence ID" value="KAF2773228.1"/>
    <property type="molecule type" value="Genomic_DNA"/>
</dbReference>
<gene>
    <name evidence="2" type="ORF">EJ03DRAFT_347755</name>
</gene>
<proteinExistence type="predicted"/>
<feature type="region of interest" description="Disordered" evidence="1">
    <location>
        <begin position="229"/>
        <end position="368"/>
    </location>
</feature>
<feature type="compositionally biased region" description="Basic and acidic residues" evidence="1">
    <location>
        <begin position="256"/>
        <end position="267"/>
    </location>
</feature>
<sequence length="409" mass="44241">MSGNTCEMNNNMKNLPEQAEAQNGPAGKAHPAPRPSRSVWSLRSAIPRRKNTKSLRDREDSVDVLQESRQYKPRHAGRDALLSAPRQAGDTSSSASESRAASQHTKRETVPVAGPSSLGLERNASNTRSPLPAVKSAIPRPEELGLSYQEWKKLFPYTYIASAEDETNQPFRRSAPPSVIATPTVKVDLPEDEQNDQVHISLSRSDLAVLLRDNPNINWKASRVLEHPHTGNNHAASAIEPAPGGGLSPKALGKRPVFETRSSRPQDHSAVSAARAESVPIGDWQVGGKGLAEHMSAHHKPPQGRQQMGAPPSSTAGESSNGSEQSCTSKSSSLTRAKIVCETPPSSCTPSVNEAAMPNDRTAPETSRAMGKVFELENDIEDLPLMDDEMREWAKSQEAWLGLDGEKEG</sequence>
<reference evidence="2" key="1">
    <citation type="journal article" date="2020" name="Stud. Mycol.">
        <title>101 Dothideomycetes genomes: a test case for predicting lifestyles and emergence of pathogens.</title>
        <authorList>
            <person name="Haridas S."/>
            <person name="Albert R."/>
            <person name="Binder M."/>
            <person name="Bloem J."/>
            <person name="Labutti K."/>
            <person name="Salamov A."/>
            <person name="Andreopoulos B."/>
            <person name="Baker S."/>
            <person name="Barry K."/>
            <person name="Bills G."/>
            <person name="Bluhm B."/>
            <person name="Cannon C."/>
            <person name="Castanera R."/>
            <person name="Culley D."/>
            <person name="Daum C."/>
            <person name="Ezra D."/>
            <person name="Gonzalez J."/>
            <person name="Henrissat B."/>
            <person name="Kuo A."/>
            <person name="Liang C."/>
            <person name="Lipzen A."/>
            <person name="Lutzoni F."/>
            <person name="Magnuson J."/>
            <person name="Mondo S."/>
            <person name="Nolan M."/>
            <person name="Ohm R."/>
            <person name="Pangilinan J."/>
            <person name="Park H.-J."/>
            <person name="Ramirez L."/>
            <person name="Alfaro M."/>
            <person name="Sun H."/>
            <person name="Tritt A."/>
            <person name="Yoshinaga Y."/>
            <person name="Zwiers L.-H."/>
            <person name="Turgeon B."/>
            <person name="Goodwin S."/>
            <person name="Spatafora J."/>
            <person name="Crous P."/>
            <person name="Grigoriev I."/>
        </authorList>
    </citation>
    <scope>NUCLEOTIDE SEQUENCE</scope>
    <source>
        <strain evidence="2">CBS 116005</strain>
    </source>
</reference>
<evidence type="ECO:0000256" key="1">
    <source>
        <dbReference type="SAM" id="MobiDB-lite"/>
    </source>
</evidence>
<feature type="compositionally biased region" description="Polar residues" evidence="1">
    <location>
        <begin position="1"/>
        <end position="13"/>
    </location>
</feature>
<feature type="compositionally biased region" description="Polar residues" evidence="1">
    <location>
        <begin position="312"/>
        <end position="335"/>
    </location>
</feature>
<dbReference type="AlphaFoldDB" id="A0A6G1LLC7"/>
<accession>A0A6G1LLC7</accession>
<evidence type="ECO:0000313" key="3">
    <source>
        <dbReference type="Proteomes" id="UP000799436"/>
    </source>
</evidence>
<dbReference type="Proteomes" id="UP000799436">
    <property type="component" value="Unassembled WGS sequence"/>
</dbReference>
<protein>
    <submittedName>
        <fullName evidence="2">Uncharacterized protein</fullName>
    </submittedName>
</protein>
<dbReference type="OrthoDB" id="10334221at2759"/>
<feature type="compositionally biased region" description="Low complexity" evidence="1">
    <location>
        <begin position="92"/>
        <end position="102"/>
    </location>
</feature>
<feature type="region of interest" description="Disordered" evidence="1">
    <location>
        <begin position="1"/>
        <end position="136"/>
    </location>
</feature>
<evidence type="ECO:0000313" key="2">
    <source>
        <dbReference type="EMBL" id="KAF2773228.1"/>
    </source>
</evidence>
<keyword evidence="3" id="KW-1185">Reference proteome</keyword>